<dbReference type="STRING" id="1328314.Achr_14360"/>
<dbReference type="AlphaFoldDB" id="A0A0C4WHE7"/>
<evidence type="ECO:0000313" key="1">
    <source>
        <dbReference type="EMBL" id="AJE20903.1"/>
    </source>
</evidence>
<protein>
    <recommendedName>
        <fullName evidence="3">Thermostable hemolysin</fullName>
    </recommendedName>
</protein>
<dbReference type="InterPro" id="IPR022050">
    <property type="entry name" value="T_hemolysin"/>
</dbReference>
<keyword evidence="2" id="KW-1185">Reference proteome</keyword>
<dbReference type="Pfam" id="PF12261">
    <property type="entry name" value="T_hemolysin"/>
    <property type="match status" value="1"/>
</dbReference>
<name>A0A0C4WHE7_9GAMM</name>
<gene>
    <name evidence="1" type="ORF">Achr_14360</name>
</gene>
<organism evidence="1 2">
    <name type="scientific">Azotobacter chroococcum NCIMB 8003</name>
    <dbReference type="NCBI Taxonomy" id="1328314"/>
    <lineage>
        <taxon>Bacteria</taxon>
        <taxon>Pseudomonadati</taxon>
        <taxon>Pseudomonadota</taxon>
        <taxon>Gammaproteobacteria</taxon>
        <taxon>Pseudomonadales</taxon>
        <taxon>Pseudomonadaceae</taxon>
        <taxon>Azotobacter</taxon>
    </lineage>
</organism>
<reference evidence="1 2" key="1">
    <citation type="journal article" date="2015" name="PLoS ONE">
        <title>Azotobacter Genomes: The Genome of Azotobacter chroococcum NCIMB 8003 (ATCC 4412).</title>
        <authorList>
            <person name="Robson R.L."/>
            <person name="Jones R."/>
            <person name="Robson R.M."/>
            <person name="Schwartz A."/>
            <person name="Richardson T.H."/>
        </authorList>
    </citation>
    <scope>NUCLEOTIDE SEQUENCE [LARGE SCALE GENOMIC DNA]</scope>
    <source>
        <strain evidence="1 2">NCIMB 8003</strain>
    </source>
</reference>
<dbReference type="HOGENOM" id="CLU_092721_2_0_6"/>
<evidence type="ECO:0000313" key="2">
    <source>
        <dbReference type="Proteomes" id="UP000068210"/>
    </source>
</evidence>
<sequence length="228" mass="25052">MELSWEQHEPLALIGRQRSLSVHLVKPSPGSARRHALEAFIRARFADYYAAHIHHFMPCLLGFEDEDGKVQAAAGLRPASGMEGLFLERYLDEPIERVVSARTGLPVARQDLVEVGNFAAQGPGGARLLITALTDLVGAQGFRWVVFTGTAMLLNSFQRLGLPLVELGPADPARMGADLADWGRYYDSHPQVMAANVAETHKRLQASATYQRLGYRPLYQEIADVACG</sequence>
<evidence type="ECO:0008006" key="3">
    <source>
        <dbReference type="Google" id="ProtNLM"/>
    </source>
</evidence>
<dbReference type="SUPFAM" id="SSF55729">
    <property type="entry name" value="Acyl-CoA N-acyltransferases (Nat)"/>
    <property type="match status" value="1"/>
</dbReference>
<dbReference type="Proteomes" id="UP000068210">
    <property type="component" value="Chromosome"/>
</dbReference>
<dbReference type="InterPro" id="IPR016181">
    <property type="entry name" value="Acyl_CoA_acyltransferase"/>
</dbReference>
<proteinExistence type="predicted"/>
<accession>A0A0C4WHE7</accession>
<dbReference type="EMBL" id="CP010415">
    <property type="protein sequence ID" value="AJE20903.1"/>
    <property type="molecule type" value="Genomic_DNA"/>
</dbReference>
<dbReference type="KEGG" id="acx:Achr_14360"/>
<dbReference type="GeneID" id="61931732"/>
<dbReference type="RefSeq" id="WP_039803131.1">
    <property type="nucleotide sequence ID" value="NZ_CP010415.1"/>
</dbReference>